<sequence length="158" mass="16913">MQLAVNASRCAGKGRPSITGLPDALRKEAAPAAGRVLRKVLAVDDERDLADLAEALLCGHGLEARAAYSAMEALRILEDDPEIDAVFTDVMMPGMNGLQLAETVRSMFPAISIVLTSGFIPPALMERHGRPYLYVGKPYSIETVIRLLQSGQAPPARG</sequence>
<dbReference type="PANTHER" id="PTHR44591:SF3">
    <property type="entry name" value="RESPONSE REGULATORY DOMAIN-CONTAINING PROTEIN"/>
    <property type="match status" value="1"/>
</dbReference>
<dbReference type="Proteomes" id="UP001595665">
    <property type="component" value="Unassembled WGS sequence"/>
</dbReference>
<evidence type="ECO:0000259" key="3">
    <source>
        <dbReference type="PROSITE" id="PS50110"/>
    </source>
</evidence>
<keyword evidence="5" id="KW-1185">Reference proteome</keyword>
<dbReference type="PANTHER" id="PTHR44591">
    <property type="entry name" value="STRESS RESPONSE REGULATOR PROTEIN 1"/>
    <property type="match status" value="1"/>
</dbReference>
<gene>
    <name evidence="4" type="ORF">ACFOPH_22555</name>
</gene>
<dbReference type="InterPro" id="IPR011006">
    <property type="entry name" value="CheY-like_superfamily"/>
</dbReference>
<keyword evidence="1 2" id="KW-0597">Phosphoprotein</keyword>
<dbReference type="InterPro" id="IPR001789">
    <property type="entry name" value="Sig_transdc_resp-reg_receiver"/>
</dbReference>
<dbReference type="Gene3D" id="3.40.50.2300">
    <property type="match status" value="1"/>
</dbReference>
<dbReference type="InterPro" id="IPR050595">
    <property type="entry name" value="Bact_response_regulator"/>
</dbReference>
<evidence type="ECO:0000313" key="5">
    <source>
        <dbReference type="Proteomes" id="UP001595665"/>
    </source>
</evidence>
<name>A0ABV7PS24_9BURK</name>
<evidence type="ECO:0000313" key="4">
    <source>
        <dbReference type="EMBL" id="MFC3460990.1"/>
    </source>
</evidence>
<proteinExistence type="predicted"/>
<reference evidence="5" key="1">
    <citation type="journal article" date="2019" name="Int. J. Syst. Evol. Microbiol.">
        <title>The Global Catalogue of Microorganisms (GCM) 10K type strain sequencing project: providing services to taxonomists for standard genome sequencing and annotation.</title>
        <authorList>
            <consortium name="The Broad Institute Genomics Platform"/>
            <consortium name="The Broad Institute Genome Sequencing Center for Infectious Disease"/>
            <person name="Wu L."/>
            <person name="Ma J."/>
        </authorList>
    </citation>
    <scope>NUCLEOTIDE SEQUENCE [LARGE SCALE GENOMIC DNA]</scope>
    <source>
        <strain evidence="5">CCM 7480</strain>
    </source>
</reference>
<dbReference type="PROSITE" id="PS50110">
    <property type="entry name" value="RESPONSE_REGULATORY"/>
    <property type="match status" value="1"/>
</dbReference>
<evidence type="ECO:0000256" key="2">
    <source>
        <dbReference type="PROSITE-ProRule" id="PRU00169"/>
    </source>
</evidence>
<protein>
    <submittedName>
        <fullName evidence="4">Response regulator</fullName>
    </submittedName>
</protein>
<organism evidence="4 5">
    <name type="scientific">Massilia haematophila</name>
    <dbReference type="NCBI Taxonomy" id="457923"/>
    <lineage>
        <taxon>Bacteria</taxon>
        <taxon>Pseudomonadati</taxon>
        <taxon>Pseudomonadota</taxon>
        <taxon>Betaproteobacteria</taxon>
        <taxon>Burkholderiales</taxon>
        <taxon>Oxalobacteraceae</taxon>
        <taxon>Telluria group</taxon>
        <taxon>Massilia</taxon>
    </lineage>
</organism>
<dbReference type="SMART" id="SM00448">
    <property type="entry name" value="REC"/>
    <property type="match status" value="1"/>
</dbReference>
<dbReference type="EMBL" id="JBHRVV010000001">
    <property type="protein sequence ID" value="MFC3460990.1"/>
    <property type="molecule type" value="Genomic_DNA"/>
</dbReference>
<evidence type="ECO:0000256" key="1">
    <source>
        <dbReference type="ARBA" id="ARBA00022553"/>
    </source>
</evidence>
<feature type="domain" description="Response regulatory" evidence="3">
    <location>
        <begin position="39"/>
        <end position="152"/>
    </location>
</feature>
<dbReference type="SUPFAM" id="SSF52172">
    <property type="entry name" value="CheY-like"/>
    <property type="match status" value="1"/>
</dbReference>
<dbReference type="RefSeq" id="WP_312552000.1">
    <property type="nucleotide sequence ID" value="NZ_JBHRVV010000001.1"/>
</dbReference>
<feature type="modified residue" description="4-aspartylphosphate" evidence="2">
    <location>
        <position position="89"/>
    </location>
</feature>
<accession>A0ABV7PS24</accession>
<dbReference type="Pfam" id="PF00072">
    <property type="entry name" value="Response_reg"/>
    <property type="match status" value="1"/>
</dbReference>
<comment type="caution">
    <text evidence="4">The sequence shown here is derived from an EMBL/GenBank/DDBJ whole genome shotgun (WGS) entry which is preliminary data.</text>
</comment>